<feature type="region of interest" description="Disordered" evidence="8">
    <location>
        <begin position="555"/>
        <end position="938"/>
    </location>
</feature>
<dbReference type="GO" id="GO:0090307">
    <property type="term" value="P:mitotic spindle assembly"/>
    <property type="evidence" value="ECO:0007669"/>
    <property type="project" value="TreeGrafter"/>
</dbReference>
<dbReference type="GO" id="GO:1990023">
    <property type="term" value="C:mitotic spindle midzone"/>
    <property type="evidence" value="ECO:0007669"/>
    <property type="project" value="TreeGrafter"/>
</dbReference>
<feature type="domain" description="TOG" evidence="9">
    <location>
        <begin position="1"/>
        <end position="230"/>
    </location>
</feature>
<dbReference type="SMART" id="SM01349">
    <property type="entry name" value="TOG"/>
    <property type="match status" value="2"/>
</dbReference>
<dbReference type="GO" id="GO:0005876">
    <property type="term" value="C:spindle microtubule"/>
    <property type="evidence" value="ECO:0007669"/>
    <property type="project" value="TreeGrafter"/>
</dbReference>
<evidence type="ECO:0000313" key="10">
    <source>
        <dbReference type="EMBL" id="KAF2101661.1"/>
    </source>
</evidence>
<protein>
    <recommendedName>
        <fullName evidence="9">TOG domain-containing protein</fullName>
    </recommendedName>
</protein>
<comment type="subcellular location">
    <subcellularLocation>
        <location evidence="1">Cytoplasm</location>
        <location evidence="1">Cytoskeleton</location>
        <location evidence="1">Spindle</location>
    </subcellularLocation>
</comment>
<evidence type="ECO:0000256" key="3">
    <source>
        <dbReference type="ARBA" id="ARBA00011375"/>
    </source>
</evidence>
<evidence type="ECO:0000256" key="1">
    <source>
        <dbReference type="ARBA" id="ARBA00004186"/>
    </source>
</evidence>
<keyword evidence="6" id="KW-0498">Mitosis</keyword>
<feature type="compositionally biased region" description="Low complexity" evidence="8">
    <location>
        <begin position="584"/>
        <end position="614"/>
    </location>
</feature>
<evidence type="ECO:0000256" key="2">
    <source>
        <dbReference type="ARBA" id="ARBA00009549"/>
    </source>
</evidence>
<evidence type="ECO:0000313" key="11">
    <source>
        <dbReference type="Proteomes" id="UP000799772"/>
    </source>
</evidence>
<feature type="region of interest" description="Disordered" evidence="8">
    <location>
        <begin position="505"/>
        <end position="535"/>
    </location>
</feature>
<feature type="compositionally biased region" description="Low complexity" evidence="8">
    <location>
        <begin position="819"/>
        <end position="834"/>
    </location>
</feature>
<dbReference type="InterPro" id="IPR024395">
    <property type="entry name" value="CLASP_N_dom"/>
</dbReference>
<dbReference type="InterPro" id="IPR034085">
    <property type="entry name" value="TOG"/>
</dbReference>
<dbReference type="PANTHER" id="PTHR21567:SF9">
    <property type="entry name" value="CLIP-ASSOCIATING PROTEIN"/>
    <property type="match status" value="1"/>
</dbReference>
<feature type="compositionally biased region" description="Polar residues" evidence="8">
    <location>
        <begin position="648"/>
        <end position="678"/>
    </location>
</feature>
<dbReference type="PANTHER" id="PTHR21567">
    <property type="entry name" value="CLASP"/>
    <property type="match status" value="1"/>
</dbReference>
<dbReference type="InterPro" id="IPR016024">
    <property type="entry name" value="ARM-type_fold"/>
</dbReference>
<dbReference type="Gene3D" id="1.25.10.10">
    <property type="entry name" value="Leucine-rich Repeat Variant"/>
    <property type="match status" value="2"/>
</dbReference>
<feature type="domain" description="TOG" evidence="9">
    <location>
        <begin position="282"/>
        <end position="509"/>
    </location>
</feature>
<dbReference type="InterPro" id="IPR011989">
    <property type="entry name" value="ARM-like"/>
</dbReference>
<dbReference type="EMBL" id="ML978123">
    <property type="protein sequence ID" value="KAF2101661.1"/>
    <property type="molecule type" value="Genomic_DNA"/>
</dbReference>
<keyword evidence="5" id="KW-0493">Microtubule</keyword>
<dbReference type="GO" id="GO:0005815">
    <property type="term" value="C:microtubule organizing center"/>
    <property type="evidence" value="ECO:0007669"/>
    <property type="project" value="TreeGrafter"/>
</dbReference>
<feature type="compositionally biased region" description="Polar residues" evidence="8">
    <location>
        <begin position="901"/>
        <end position="929"/>
    </location>
</feature>
<dbReference type="GO" id="GO:0008017">
    <property type="term" value="F:microtubule binding"/>
    <property type="evidence" value="ECO:0007669"/>
    <property type="project" value="TreeGrafter"/>
</dbReference>
<comment type="similarity">
    <text evidence="2">Belongs to the CLASP family.</text>
</comment>
<sequence>MEEQATTLLATLKRSSVPVDAKVTQFNNLKSNIKHLRVPDAAQANIFECVRLAISSTTSPSLVATGFSSLGHLIKRLTLQDQTNVVVAHSNKILPILLERLGDARESHRAAAASALADLWPLCKEKVEVLVRDSAIAGNNARAKEASIKWLAKMHKVEGFHFRSFVPSLVAGLEDADPVVRETAKNVVVELFKSASERAKTDVKKQMTAHNVRKTTVQFVTSQLEGRPPLEPPADLKASTMSLPNFSAERPESALGDSAMSEIPPPAETVPMDPMYIHSQRDLEDAFREMHPHFEGKETEHNWIPRDKSVTKLRRLTSGNAPTEFHVAFVVGIKSVADGIFKVANSLRTTMSTNGCQLVQELANTLGSSFDPIVDFLLPGFVKMSGGTKHIAASNGNTTVETILGNISYHHRRMELVWSAFQEKNVGIRSFASGWLKTLLQKHSQKSLEGSLEIVEKCLKKGLADPSPKVKEGARSAYWVYARLWPAKGEAFLGSLEGRTKQYVEKDPSNPNASLASSQSSVATAPGDRPLTAASGRASIREAILAQRRAQAAAAKLERPSSAQSVLSPATRPPSLRNAQSTVNVRQASNVAAASARSQASSTATASASSSGSGLMSAPVRRPRRPELNRPATADPYHRGNRGVRAANQATPLMSPTTSPGKDSTVQKTSPGKSSRTPASHIPVSPPRSKSRVGQLAGSGRRARAPSEPTASPGSSPLKADDLTYVVPFTRPPGDGEETASANGMPIRKRAGMDKTMSVDGGIAGLTGTPTEDEGFTMVLPPHLKLSQSQSEASRLPRMTPQKTASPRASPRISVTEDGSPGKSPSRLSRSPLPQRQIFPSDNESSQKEEVKIYEDPFIAEEDAEIDSTTPRPSSPEKPVLEELPINERNAEPDSPFPDSGASSTSSNEQNRPLPQSPIRSPTKTNGDSNAVEVTHDRAETLRSRRLLTSGIERVRARTLDAHGFRRLQDLVKQGNPDIWYIEGSPANSSNDVSTPPPATHNKFADLLQALLSYLSTPLDQSKFPATKAQNLKTQALATLRAMLALWKNESQRFASAVLCDVVKARGEWDGSSHLGSELERTSEEIAALVAKTGKLSDGIDGVLDVAEGQAEKGEEGKNSRIVTAGLGTLALLLSLCGRAGVALGAAQAERLGRVAVKFLGDQDPDVRRADMEFCLELHERLGGAKQEGSDDGDAETGGFWKAMATAGLRAEQVNLITYYLARRGKA</sequence>
<proteinExistence type="inferred from homology"/>
<dbReference type="Pfam" id="PF12348">
    <property type="entry name" value="CLASP_N"/>
    <property type="match status" value="2"/>
</dbReference>
<dbReference type="GO" id="GO:0005881">
    <property type="term" value="C:cytoplasmic microtubule"/>
    <property type="evidence" value="ECO:0007669"/>
    <property type="project" value="TreeGrafter"/>
</dbReference>
<dbReference type="GO" id="GO:0060172">
    <property type="term" value="P:astral microtubule depolymerization"/>
    <property type="evidence" value="ECO:0007669"/>
    <property type="project" value="TreeGrafter"/>
</dbReference>
<comment type="function">
    <text evidence="7">Microtubule binding protein that promotes the stabilization of dynamic microtubules. Required for mitotic spindle formation.</text>
</comment>
<evidence type="ECO:0000259" key="9">
    <source>
        <dbReference type="SMART" id="SM01349"/>
    </source>
</evidence>
<reference evidence="10" key="1">
    <citation type="journal article" date="2020" name="Stud. Mycol.">
        <title>101 Dothideomycetes genomes: a test case for predicting lifestyles and emergence of pathogens.</title>
        <authorList>
            <person name="Haridas S."/>
            <person name="Albert R."/>
            <person name="Binder M."/>
            <person name="Bloem J."/>
            <person name="Labutti K."/>
            <person name="Salamov A."/>
            <person name="Andreopoulos B."/>
            <person name="Baker S."/>
            <person name="Barry K."/>
            <person name="Bills G."/>
            <person name="Bluhm B."/>
            <person name="Cannon C."/>
            <person name="Castanera R."/>
            <person name="Culley D."/>
            <person name="Daum C."/>
            <person name="Ezra D."/>
            <person name="Gonzalez J."/>
            <person name="Henrissat B."/>
            <person name="Kuo A."/>
            <person name="Liang C."/>
            <person name="Lipzen A."/>
            <person name="Lutzoni F."/>
            <person name="Magnuson J."/>
            <person name="Mondo S."/>
            <person name="Nolan M."/>
            <person name="Ohm R."/>
            <person name="Pangilinan J."/>
            <person name="Park H.-J."/>
            <person name="Ramirez L."/>
            <person name="Alfaro M."/>
            <person name="Sun H."/>
            <person name="Tritt A."/>
            <person name="Yoshinaga Y."/>
            <person name="Zwiers L.-H."/>
            <person name="Turgeon B."/>
            <person name="Goodwin S."/>
            <person name="Spatafora J."/>
            <person name="Crous P."/>
            <person name="Grigoriev I."/>
        </authorList>
    </citation>
    <scope>NUCLEOTIDE SEQUENCE</scope>
    <source>
        <strain evidence="10">CBS 133067</strain>
    </source>
</reference>
<keyword evidence="11" id="KW-1185">Reference proteome</keyword>
<dbReference type="OrthoDB" id="46159at2759"/>
<organism evidence="10 11">
    <name type="scientific">Rhizodiscina lignyota</name>
    <dbReference type="NCBI Taxonomy" id="1504668"/>
    <lineage>
        <taxon>Eukaryota</taxon>
        <taxon>Fungi</taxon>
        <taxon>Dikarya</taxon>
        <taxon>Ascomycota</taxon>
        <taxon>Pezizomycotina</taxon>
        <taxon>Dothideomycetes</taxon>
        <taxon>Pleosporomycetidae</taxon>
        <taxon>Aulographales</taxon>
        <taxon>Rhizodiscinaceae</taxon>
        <taxon>Rhizodiscina</taxon>
    </lineage>
</organism>
<feature type="compositionally biased region" description="Polar residues" evidence="8">
    <location>
        <begin position="509"/>
        <end position="523"/>
    </location>
</feature>
<dbReference type="AlphaFoldDB" id="A0A9P4IH89"/>
<evidence type="ECO:0000256" key="7">
    <source>
        <dbReference type="ARBA" id="ARBA00024889"/>
    </source>
</evidence>
<evidence type="ECO:0000256" key="5">
    <source>
        <dbReference type="ARBA" id="ARBA00022701"/>
    </source>
</evidence>
<dbReference type="SUPFAM" id="SSF48371">
    <property type="entry name" value="ARM repeat"/>
    <property type="match status" value="1"/>
</dbReference>
<keyword evidence="6" id="KW-0131">Cell cycle</keyword>
<feature type="compositionally biased region" description="Basic and acidic residues" evidence="8">
    <location>
        <begin position="845"/>
        <end position="855"/>
    </location>
</feature>
<gene>
    <name evidence="10" type="ORF">NA57DRAFT_64390</name>
</gene>
<name>A0A9P4IH89_9PEZI</name>
<comment type="caution">
    <text evidence="10">The sequence shown here is derived from an EMBL/GenBank/DDBJ whole genome shotgun (WGS) entry which is preliminary data.</text>
</comment>
<evidence type="ECO:0000256" key="8">
    <source>
        <dbReference type="SAM" id="MobiDB-lite"/>
    </source>
</evidence>
<evidence type="ECO:0000256" key="6">
    <source>
        <dbReference type="ARBA" id="ARBA00022776"/>
    </source>
</evidence>
<comment type="subunit">
    <text evidence="3">Interacts with microtubules.</text>
</comment>
<keyword evidence="4" id="KW-0132">Cell division</keyword>
<evidence type="ECO:0000256" key="4">
    <source>
        <dbReference type="ARBA" id="ARBA00022618"/>
    </source>
</evidence>
<dbReference type="Proteomes" id="UP000799772">
    <property type="component" value="Unassembled WGS sequence"/>
</dbReference>
<accession>A0A9P4IH89</accession>
<dbReference type="GO" id="GO:0051301">
    <property type="term" value="P:cell division"/>
    <property type="evidence" value="ECO:0007669"/>
    <property type="project" value="UniProtKB-KW"/>
</dbReference>